<feature type="domain" description="Response regulatory" evidence="8">
    <location>
        <begin position="12"/>
        <end position="126"/>
    </location>
</feature>
<dbReference type="InterPro" id="IPR003593">
    <property type="entry name" value="AAA+_ATPase"/>
</dbReference>
<protein>
    <submittedName>
        <fullName evidence="9">Alginate biosynthesis transcriptional regulatory protein AlgB</fullName>
    </submittedName>
</protein>
<keyword evidence="6" id="KW-0597">Phosphoprotein</keyword>
<dbReference type="SUPFAM" id="SSF52172">
    <property type="entry name" value="CheY-like"/>
    <property type="match status" value="1"/>
</dbReference>
<reference evidence="9 10" key="1">
    <citation type="submission" date="2024-02" db="EMBL/GenBank/DDBJ databases">
        <title>Haloferula sargassicola NBRC 104335.</title>
        <authorList>
            <person name="Ichikawa N."/>
            <person name="Katano-Makiyama Y."/>
            <person name="Hidaka K."/>
        </authorList>
    </citation>
    <scope>NUCLEOTIDE SEQUENCE [LARGE SCALE GENOMIC DNA]</scope>
    <source>
        <strain evidence="9 10">NBRC 104335</strain>
    </source>
</reference>
<evidence type="ECO:0000313" key="10">
    <source>
        <dbReference type="Proteomes" id="UP001476282"/>
    </source>
</evidence>
<dbReference type="InterPro" id="IPR025662">
    <property type="entry name" value="Sigma_54_int_dom_ATP-bd_1"/>
</dbReference>
<accession>A0ABP9UPV2</accession>
<dbReference type="Gene3D" id="1.10.10.60">
    <property type="entry name" value="Homeodomain-like"/>
    <property type="match status" value="1"/>
</dbReference>
<keyword evidence="3" id="KW-0805">Transcription regulation</keyword>
<dbReference type="SUPFAM" id="SSF46689">
    <property type="entry name" value="Homeodomain-like"/>
    <property type="match status" value="1"/>
</dbReference>
<keyword evidence="4" id="KW-0238">DNA-binding</keyword>
<dbReference type="InterPro" id="IPR001789">
    <property type="entry name" value="Sig_transdc_resp-reg_receiver"/>
</dbReference>
<dbReference type="SMART" id="SM00382">
    <property type="entry name" value="AAA"/>
    <property type="match status" value="1"/>
</dbReference>
<dbReference type="PROSITE" id="PS00676">
    <property type="entry name" value="SIGMA54_INTERACT_2"/>
    <property type="match status" value="1"/>
</dbReference>
<evidence type="ECO:0000256" key="5">
    <source>
        <dbReference type="ARBA" id="ARBA00023163"/>
    </source>
</evidence>
<dbReference type="CDD" id="cd00009">
    <property type="entry name" value="AAA"/>
    <property type="match status" value="1"/>
</dbReference>
<sequence length="468" mass="52630">MVHVEKRKPFMDILIIDDERSIRMTTSMALEHEGHYVESVDCSEAAMRRLKEEKFDLIFLDLRLGDEDGLELLAEIVKKYPRQLVTIFTAHASIETAVKATQAGAFDYLEKPFTPDQLRAIVVKARKALATEGEVVRLQETVRELKTEASLNTPPLDFASEDTRTAQEFDTLFRAAASPASVLILGESGTGKSVIAREVHHRSHLREKPFVTVSCPSLSRELLESTLFGHIKGSFTGAVKDTWGKVHAAEGGTLFLDEIGELPMEIQPKLLRLLQEREYERLGENKVRPSNVRVIAATNRDLAEQVAAGEFREDLYYRLNVISVRVPSLRERPKDLVRFAENYLIHFSNQIGRKIRGFSPEAMRVIATHSWPGNLRELRNAIERATILARGEYIEPIDLPRPEASEVIASGRAGSNGPAVGGEFSLEQLEEAHMRRILEWAPTLQEAAAILGIDKATLYRKRKRFGIS</sequence>
<keyword evidence="1" id="KW-0547">Nucleotide-binding</keyword>
<feature type="modified residue" description="4-aspartylphosphate" evidence="6">
    <location>
        <position position="61"/>
    </location>
</feature>
<dbReference type="Gene3D" id="3.40.50.300">
    <property type="entry name" value="P-loop containing nucleotide triphosphate hydrolases"/>
    <property type="match status" value="1"/>
</dbReference>
<dbReference type="Gene3D" id="3.40.50.2300">
    <property type="match status" value="1"/>
</dbReference>
<dbReference type="Gene3D" id="1.10.8.60">
    <property type="match status" value="1"/>
</dbReference>
<dbReference type="PANTHER" id="PTHR32071">
    <property type="entry name" value="TRANSCRIPTIONAL REGULATORY PROTEIN"/>
    <property type="match status" value="1"/>
</dbReference>
<evidence type="ECO:0000259" key="7">
    <source>
        <dbReference type="PROSITE" id="PS50045"/>
    </source>
</evidence>
<evidence type="ECO:0000259" key="8">
    <source>
        <dbReference type="PROSITE" id="PS50110"/>
    </source>
</evidence>
<gene>
    <name evidence="9" type="primary">algB</name>
    <name evidence="9" type="ORF">Hsar01_00563</name>
</gene>
<evidence type="ECO:0000256" key="6">
    <source>
        <dbReference type="PROSITE-ProRule" id="PRU00169"/>
    </source>
</evidence>
<keyword evidence="5" id="KW-0804">Transcription</keyword>
<comment type="caution">
    <text evidence="9">The sequence shown here is derived from an EMBL/GenBank/DDBJ whole genome shotgun (WGS) entry which is preliminary data.</text>
</comment>
<dbReference type="PROSITE" id="PS00688">
    <property type="entry name" value="SIGMA54_INTERACT_3"/>
    <property type="match status" value="1"/>
</dbReference>
<dbReference type="Pfam" id="PF00072">
    <property type="entry name" value="Response_reg"/>
    <property type="match status" value="1"/>
</dbReference>
<organism evidence="9 10">
    <name type="scientific">Haloferula sargassicola</name>
    <dbReference type="NCBI Taxonomy" id="490096"/>
    <lineage>
        <taxon>Bacteria</taxon>
        <taxon>Pseudomonadati</taxon>
        <taxon>Verrucomicrobiota</taxon>
        <taxon>Verrucomicrobiia</taxon>
        <taxon>Verrucomicrobiales</taxon>
        <taxon>Verrucomicrobiaceae</taxon>
        <taxon>Haloferula</taxon>
    </lineage>
</organism>
<dbReference type="InterPro" id="IPR011006">
    <property type="entry name" value="CheY-like_superfamily"/>
</dbReference>
<evidence type="ECO:0000256" key="4">
    <source>
        <dbReference type="ARBA" id="ARBA00023125"/>
    </source>
</evidence>
<evidence type="ECO:0000256" key="1">
    <source>
        <dbReference type="ARBA" id="ARBA00022741"/>
    </source>
</evidence>
<evidence type="ECO:0000256" key="3">
    <source>
        <dbReference type="ARBA" id="ARBA00023015"/>
    </source>
</evidence>
<dbReference type="InterPro" id="IPR027417">
    <property type="entry name" value="P-loop_NTPase"/>
</dbReference>
<dbReference type="InterPro" id="IPR025943">
    <property type="entry name" value="Sigma_54_int_dom_ATP-bd_2"/>
</dbReference>
<feature type="domain" description="Sigma-54 factor interaction" evidence="7">
    <location>
        <begin position="158"/>
        <end position="387"/>
    </location>
</feature>
<dbReference type="Pfam" id="PF00158">
    <property type="entry name" value="Sigma54_activat"/>
    <property type="match status" value="1"/>
</dbReference>
<proteinExistence type="predicted"/>
<dbReference type="EMBL" id="BAABRI010000002">
    <property type="protein sequence ID" value="GAA5481354.1"/>
    <property type="molecule type" value="Genomic_DNA"/>
</dbReference>
<dbReference type="InterPro" id="IPR009057">
    <property type="entry name" value="Homeodomain-like_sf"/>
</dbReference>
<dbReference type="InterPro" id="IPR002078">
    <property type="entry name" value="Sigma_54_int"/>
</dbReference>
<evidence type="ECO:0000256" key="2">
    <source>
        <dbReference type="ARBA" id="ARBA00022840"/>
    </source>
</evidence>
<dbReference type="InterPro" id="IPR058031">
    <property type="entry name" value="AAA_lid_NorR"/>
</dbReference>
<keyword evidence="2" id="KW-0067">ATP-binding</keyword>
<name>A0ABP9UPV2_9BACT</name>
<dbReference type="InterPro" id="IPR025944">
    <property type="entry name" value="Sigma_54_int_dom_CS"/>
</dbReference>
<dbReference type="Pfam" id="PF25601">
    <property type="entry name" value="AAA_lid_14"/>
    <property type="match status" value="1"/>
</dbReference>
<dbReference type="SUPFAM" id="SSF52540">
    <property type="entry name" value="P-loop containing nucleoside triphosphate hydrolases"/>
    <property type="match status" value="1"/>
</dbReference>
<dbReference type="PROSITE" id="PS50045">
    <property type="entry name" value="SIGMA54_INTERACT_4"/>
    <property type="match status" value="1"/>
</dbReference>
<evidence type="ECO:0000313" key="9">
    <source>
        <dbReference type="EMBL" id="GAA5481354.1"/>
    </source>
</evidence>
<dbReference type="PROSITE" id="PS00675">
    <property type="entry name" value="SIGMA54_INTERACT_1"/>
    <property type="match status" value="1"/>
</dbReference>
<keyword evidence="10" id="KW-1185">Reference proteome</keyword>
<dbReference type="PROSITE" id="PS50110">
    <property type="entry name" value="RESPONSE_REGULATORY"/>
    <property type="match status" value="1"/>
</dbReference>
<dbReference type="Proteomes" id="UP001476282">
    <property type="component" value="Unassembled WGS sequence"/>
</dbReference>
<dbReference type="SMART" id="SM00448">
    <property type="entry name" value="REC"/>
    <property type="match status" value="1"/>
</dbReference>